<accession>W9JAM3</accession>
<feature type="region of interest" description="Disordered" evidence="1">
    <location>
        <begin position="1"/>
        <end position="23"/>
    </location>
</feature>
<dbReference type="VEuPathDB" id="FungiDB:FOZG_17457"/>
<protein>
    <submittedName>
        <fullName evidence="2">Uncharacterized protein</fullName>
    </submittedName>
</protein>
<evidence type="ECO:0000313" key="2">
    <source>
        <dbReference type="EMBL" id="EWZ28901.1"/>
    </source>
</evidence>
<reference evidence="2" key="1">
    <citation type="submission" date="2011-06" db="EMBL/GenBank/DDBJ databases">
        <title>The Genome Sequence of Fusarium oxysporum Fo47.</title>
        <authorList>
            <consortium name="The Broad Institute Genome Sequencing Platform"/>
            <person name="Ma L.-J."/>
            <person name="Gale L.R."/>
            <person name="Schwartz D.C."/>
            <person name="Zhou S."/>
            <person name="Corby-Kistler H."/>
            <person name="Young S.K."/>
            <person name="Zeng Q."/>
            <person name="Gargeya S."/>
            <person name="Fitzgerald M."/>
            <person name="Haas B."/>
            <person name="Abouelleil A."/>
            <person name="Alvarado L."/>
            <person name="Arachchi H.M."/>
            <person name="Berlin A."/>
            <person name="Brown A."/>
            <person name="Chapman S.B."/>
            <person name="Chen Z."/>
            <person name="Dunbar C."/>
            <person name="Freedman E."/>
            <person name="Gearin G."/>
            <person name="Gellesch M."/>
            <person name="Goldberg J."/>
            <person name="Griggs A."/>
            <person name="Gujja S."/>
            <person name="Heiman D."/>
            <person name="Howarth C."/>
            <person name="Larson L."/>
            <person name="Lui A."/>
            <person name="MacDonald P.J.P."/>
            <person name="Mehta T."/>
            <person name="Montmayeur A."/>
            <person name="Murphy C."/>
            <person name="Neiman D."/>
            <person name="Pearson M."/>
            <person name="Priest M."/>
            <person name="Roberts A."/>
            <person name="Saif S."/>
            <person name="Shea T."/>
            <person name="Shenoy N."/>
            <person name="Sisk P."/>
            <person name="Stolte C."/>
            <person name="Sykes S."/>
            <person name="Wortman J."/>
            <person name="Nusbaum C."/>
            <person name="Birren B."/>
        </authorList>
    </citation>
    <scope>NUCLEOTIDE SEQUENCE [LARGE SCALE GENOMIC DNA]</scope>
    <source>
        <strain evidence="2">Fo47</strain>
    </source>
</reference>
<proteinExistence type="predicted"/>
<sequence length="263" mass="29655">MARYRHTQRARSRRSEHRITKERSRRLQLKNERCVVGTLKNSSQSISAGDPGGRVYLHFVNNDLYSLQDSDGSNVRWENVIFKKGFDAQDIDKLVEEVVGKILRQLERQYSVILSFSKVDRNRRAREWTAKAGMELEWVSGLKAEGGSSSDVCAVLLAQSQNFTLQGSHLFFASFKAGQKFPFMKPSHSFGRPSNPVFLPRHLIAYFAVFGFVLPPIYKLQSAGLSDAVLFVALFAKLAPPPIAASPDNLVEVTHREKLSEVK</sequence>
<organism evidence="2">
    <name type="scientific">Fusarium oxysporum Fo47</name>
    <dbReference type="NCBI Taxonomy" id="660027"/>
    <lineage>
        <taxon>Eukaryota</taxon>
        <taxon>Fungi</taxon>
        <taxon>Dikarya</taxon>
        <taxon>Ascomycota</taxon>
        <taxon>Pezizomycotina</taxon>
        <taxon>Sordariomycetes</taxon>
        <taxon>Hypocreomycetidae</taxon>
        <taxon>Hypocreales</taxon>
        <taxon>Nectriaceae</taxon>
        <taxon>Fusarium</taxon>
        <taxon>Fusarium oxysporum species complex</taxon>
    </lineage>
</organism>
<feature type="compositionally biased region" description="Basic residues" evidence="1">
    <location>
        <begin position="1"/>
        <end position="16"/>
    </location>
</feature>
<name>W9JAM3_FUSOX</name>
<dbReference type="EMBL" id="JH717918">
    <property type="protein sequence ID" value="EWZ28901.1"/>
    <property type="molecule type" value="Genomic_DNA"/>
</dbReference>
<gene>
    <name evidence="2" type="ORF">FOZG_17457</name>
</gene>
<dbReference type="HOGENOM" id="CLU_1057839_0_0_1"/>
<dbReference type="AlphaFoldDB" id="W9JAM3"/>
<dbReference type="Proteomes" id="UP000030766">
    <property type="component" value="Unassembled WGS sequence"/>
</dbReference>
<evidence type="ECO:0000256" key="1">
    <source>
        <dbReference type="SAM" id="MobiDB-lite"/>
    </source>
</evidence>
<reference evidence="2" key="2">
    <citation type="submission" date="2012-06" db="EMBL/GenBank/DDBJ databases">
        <title>Annotation of the Genome Sequence of Fusarium oxysporum Fo47.</title>
        <authorList>
            <consortium name="The Broad Institute Genomics Platform"/>
            <person name="Ma L.-J."/>
            <person name="Corby-Kistler H."/>
            <person name="Broz K."/>
            <person name="Gale L.R."/>
            <person name="Jonkers W."/>
            <person name="O'Donnell K."/>
            <person name="Ploetz R."/>
            <person name="Steinberg C."/>
            <person name="Schwartz D.C."/>
            <person name="VanEtten H."/>
            <person name="Zhou S."/>
            <person name="Young S.K."/>
            <person name="Zeng Q."/>
            <person name="Gargeya S."/>
            <person name="Fitzgerald M."/>
            <person name="Abouelleil A."/>
            <person name="Alvarado L."/>
            <person name="Chapman S.B."/>
            <person name="Gainer-Dewar J."/>
            <person name="Goldberg J."/>
            <person name="Griggs A."/>
            <person name="Gujja S."/>
            <person name="Hansen M."/>
            <person name="Howarth C."/>
            <person name="Imamovic A."/>
            <person name="Ireland A."/>
            <person name="Larimer J."/>
            <person name="McCowan C."/>
            <person name="Murphy C."/>
            <person name="Pearson M."/>
            <person name="Poon T.W."/>
            <person name="Priest M."/>
            <person name="Roberts A."/>
            <person name="Saif S."/>
            <person name="Shea T."/>
            <person name="Sykes S."/>
            <person name="Wortman J."/>
            <person name="Nusbaum C."/>
            <person name="Birren B."/>
        </authorList>
    </citation>
    <scope>NUCLEOTIDE SEQUENCE</scope>
    <source>
        <strain evidence="2">Fo47</strain>
    </source>
</reference>